<feature type="domain" description="Outer membrane protein beta-barrel" evidence="7">
    <location>
        <begin position="36"/>
        <end position="277"/>
    </location>
</feature>
<sequence>MTIKRFIIISLFSLTLISVVQASDVVIPEQPVPVVAVSAFSWTGLYLGGQIGNFSSKTSASYLRGDNPGKWISVNKEFLPKLSGFVGGIYAGSNVNIDNGFLIGIDTDVIWTGKKNTKDISPQDIHSPQESLDGAALGERSRSTTHQHDSNVAGAETVQYTLKQKWTGATRVRVGFPVDHMMPYLAGGIAYVRLQNIFAKATDTTSRAMNLSDFLHDEKKTMIGYTLGGGIDFAVTDNVIMRAEYRYSDYGKKKFANGKIEIGYKTNDFRVGVAYKF</sequence>
<keyword evidence="3" id="KW-0472">Membrane</keyword>
<feature type="chain" id="PRO_5047076081" evidence="6">
    <location>
        <begin position="23"/>
        <end position="277"/>
    </location>
</feature>
<name>A0ABY5EVP5_9HYPH</name>
<evidence type="ECO:0000313" key="8">
    <source>
        <dbReference type="EMBL" id="UTO28866.1"/>
    </source>
</evidence>
<comment type="similarity">
    <text evidence="5">Belongs to the Omp25/RopB family.</text>
</comment>
<dbReference type="PANTHER" id="PTHR34001:SF3">
    <property type="entry name" value="BLL7405 PROTEIN"/>
    <property type="match status" value="1"/>
</dbReference>
<evidence type="ECO:0000313" key="9">
    <source>
        <dbReference type="Proteomes" id="UP001059475"/>
    </source>
</evidence>
<dbReference type="Proteomes" id="UP001059475">
    <property type="component" value="Chromosome"/>
</dbReference>
<reference evidence="8" key="1">
    <citation type="submission" date="2022-07" db="EMBL/GenBank/DDBJ databases">
        <title>First report of Bartonella spp. in marsupials in Brazil, with a description of Bartonella harrusi sp. nov. and new proposal for taxonomic reclassification of species of the genus Bartonella.</title>
        <authorList>
            <person name="Amaral R.B."/>
        </authorList>
    </citation>
    <scope>NUCLEOTIDE SEQUENCE</scope>
    <source>
        <strain evidence="8">117A</strain>
    </source>
</reference>
<comment type="subcellular location">
    <subcellularLocation>
        <location evidence="1">Cell outer membrane</location>
    </subcellularLocation>
</comment>
<organism evidence="8 9">
    <name type="scientific">Bartonella harrusi</name>
    <dbReference type="NCBI Taxonomy" id="2961895"/>
    <lineage>
        <taxon>Bacteria</taxon>
        <taxon>Pseudomonadati</taxon>
        <taxon>Pseudomonadota</taxon>
        <taxon>Alphaproteobacteria</taxon>
        <taxon>Hyphomicrobiales</taxon>
        <taxon>Bartonellaceae</taxon>
        <taxon>Bartonella</taxon>
    </lineage>
</organism>
<dbReference type="InterPro" id="IPR051692">
    <property type="entry name" value="OMP-like"/>
</dbReference>
<evidence type="ECO:0000256" key="5">
    <source>
        <dbReference type="ARBA" id="ARBA00038306"/>
    </source>
</evidence>
<evidence type="ECO:0000256" key="6">
    <source>
        <dbReference type="SAM" id="SignalP"/>
    </source>
</evidence>
<dbReference type="RefSeq" id="WP_254770731.1">
    <property type="nucleotide sequence ID" value="NZ_CP101114.1"/>
</dbReference>
<evidence type="ECO:0000259" key="7">
    <source>
        <dbReference type="Pfam" id="PF13505"/>
    </source>
</evidence>
<dbReference type="SUPFAM" id="SSF56925">
    <property type="entry name" value="OMPA-like"/>
    <property type="match status" value="1"/>
</dbReference>
<evidence type="ECO:0000256" key="2">
    <source>
        <dbReference type="ARBA" id="ARBA00022729"/>
    </source>
</evidence>
<dbReference type="EMBL" id="CP101114">
    <property type="protein sequence ID" value="UTO28866.1"/>
    <property type="molecule type" value="Genomic_DNA"/>
</dbReference>
<proteinExistence type="inferred from homology"/>
<evidence type="ECO:0000256" key="1">
    <source>
        <dbReference type="ARBA" id="ARBA00004442"/>
    </source>
</evidence>
<keyword evidence="4" id="KW-0998">Cell outer membrane</keyword>
<accession>A0ABY5EVP5</accession>
<dbReference type="PANTHER" id="PTHR34001">
    <property type="entry name" value="BLL7405 PROTEIN"/>
    <property type="match status" value="1"/>
</dbReference>
<dbReference type="Gene3D" id="2.40.160.20">
    <property type="match status" value="1"/>
</dbReference>
<evidence type="ECO:0000256" key="3">
    <source>
        <dbReference type="ARBA" id="ARBA00023136"/>
    </source>
</evidence>
<dbReference type="Pfam" id="PF13505">
    <property type="entry name" value="OMP_b-brl"/>
    <property type="match status" value="1"/>
</dbReference>
<dbReference type="InterPro" id="IPR027385">
    <property type="entry name" value="Beta-barrel_OMP"/>
</dbReference>
<protein>
    <submittedName>
        <fullName evidence="8">Porin family protein</fullName>
    </submittedName>
</protein>
<dbReference type="InterPro" id="IPR011250">
    <property type="entry name" value="OMP/PagP_B-barrel"/>
</dbReference>
<gene>
    <name evidence="8" type="ORF">NMK50_02380</name>
</gene>
<feature type="signal peptide" evidence="6">
    <location>
        <begin position="1"/>
        <end position="22"/>
    </location>
</feature>
<keyword evidence="9" id="KW-1185">Reference proteome</keyword>
<evidence type="ECO:0000256" key="4">
    <source>
        <dbReference type="ARBA" id="ARBA00023237"/>
    </source>
</evidence>
<keyword evidence="2 6" id="KW-0732">Signal</keyword>